<dbReference type="GO" id="GO:0016787">
    <property type="term" value="F:hydrolase activity"/>
    <property type="evidence" value="ECO:0007669"/>
    <property type="project" value="UniProtKB-KW"/>
</dbReference>
<evidence type="ECO:0000313" key="21">
    <source>
        <dbReference type="Proteomes" id="UP000228859"/>
    </source>
</evidence>
<dbReference type="InterPro" id="IPR011545">
    <property type="entry name" value="DEAD/DEAH_box_helicase_dom"/>
</dbReference>
<dbReference type="InterPro" id="IPR018982">
    <property type="entry name" value="RQC_domain"/>
</dbReference>
<evidence type="ECO:0000256" key="1">
    <source>
        <dbReference type="ARBA" id="ARBA00001946"/>
    </source>
</evidence>
<evidence type="ECO:0000256" key="11">
    <source>
        <dbReference type="ARBA" id="ARBA00023125"/>
    </source>
</evidence>
<dbReference type="InterPro" id="IPR006293">
    <property type="entry name" value="DNA_helicase_ATP-dep_RecQ_bac"/>
</dbReference>
<evidence type="ECO:0000256" key="4">
    <source>
        <dbReference type="ARBA" id="ARBA00022723"/>
    </source>
</evidence>
<dbReference type="GO" id="GO:0005524">
    <property type="term" value="F:ATP binding"/>
    <property type="evidence" value="ECO:0007669"/>
    <property type="project" value="UniProtKB-KW"/>
</dbReference>
<dbReference type="InterPro" id="IPR004589">
    <property type="entry name" value="DNA_helicase_ATP-dep_RecQ"/>
</dbReference>
<accession>A0A2D3WNH3</accession>
<evidence type="ECO:0000256" key="9">
    <source>
        <dbReference type="ARBA" id="ARBA00022833"/>
    </source>
</evidence>
<comment type="similarity">
    <text evidence="3">Belongs to the helicase family. RecQ subfamily.</text>
</comment>
<dbReference type="NCBIfam" id="TIGR01389">
    <property type="entry name" value="recQ"/>
    <property type="match status" value="1"/>
</dbReference>
<dbReference type="SMART" id="SM00956">
    <property type="entry name" value="RQC"/>
    <property type="match status" value="1"/>
</dbReference>
<protein>
    <recommendedName>
        <fullName evidence="16">DNA helicase RecQ</fullName>
        <ecNumber evidence="16">5.6.2.4</ecNumber>
    </recommendedName>
</protein>
<dbReference type="Gene3D" id="1.10.150.80">
    <property type="entry name" value="HRDC domain"/>
    <property type="match status" value="1"/>
</dbReference>
<dbReference type="GO" id="GO:0006260">
    <property type="term" value="P:DNA replication"/>
    <property type="evidence" value="ECO:0007669"/>
    <property type="project" value="InterPro"/>
</dbReference>
<dbReference type="PROSITE" id="PS51194">
    <property type="entry name" value="HELICASE_CTER"/>
    <property type="match status" value="1"/>
</dbReference>
<evidence type="ECO:0000256" key="13">
    <source>
        <dbReference type="ARBA" id="ARBA00023204"/>
    </source>
</evidence>
<dbReference type="InterPro" id="IPR036388">
    <property type="entry name" value="WH-like_DNA-bd_sf"/>
</dbReference>
<dbReference type="InterPro" id="IPR044876">
    <property type="entry name" value="HRDC_dom_sf"/>
</dbReference>
<dbReference type="Pfam" id="PF00271">
    <property type="entry name" value="Helicase_C"/>
    <property type="match status" value="1"/>
</dbReference>
<dbReference type="GO" id="GO:0003677">
    <property type="term" value="F:DNA binding"/>
    <property type="evidence" value="ECO:0007669"/>
    <property type="project" value="UniProtKB-KW"/>
</dbReference>
<evidence type="ECO:0000256" key="10">
    <source>
        <dbReference type="ARBA" id="ARBA00022840"/>
    </source>
</evidence>
<keyword evidence="11" id="KW-0238">DNA-binding</keyword>
<evidence type="ECO:0000259" key="17">
    <source>
        <dbReference type="PROSITE" id="PS50967"/>
    </source>
</evidence>
<dbReference type="Gene3D" id="3.40.50.300">
    <property type="entry name" value="P-loop containing nucleotide triphosphate hydrolases"/>
    <property type="match status" value="2"/>
</dbReference>
<dbReference type="SUPFAM" id="SSF46785">
    <property type="entry name" value="Winged helix' DNA-binding domain"/>
    <property type="match status" value="1"/>
</dbReference>
<dbReference type="InterPro" id="IPR027417">
    <property type="entry name" value="P-loop_NTPase"/>
</dbReference>
<reference evidence="20 21" key="1">
    <citation type="journal article" date="2017" name="Front. Microbiol.">
        <title>Comparative Genomic Analysis of the Class Epsilonproteobacteria and Proposed Reclassification to Epsilonbacteraeota (phyl. nov.).</title>
        <authorList>
            <person name="Waite D.W."/>
            <person name="Vanwonterghem I."/>
            <person name="Rinke C."/>
            <person name="Parks D.H."/>
            <person name="Zhang Y."/>
            <person name="Takai K."/>
            <person name="Sievert S.M."/>
            <person name="Simon J."/>
            <person name="Campbell B.J."/>
            <person name="Hanson T.E."/>
            <person name="Woyke T."/>
            <person name="Klotz M.G."/>
            <person name="Hugenholtz P."/>
        </authorList>
    </citation>
    <scope>NUCLEOTIDE SEQUENCE [LARGE SCALE GENOMIC DNA]</scope>
    <source>
        <strain evidence="20">UBA12443</strain>
    </source>
</reference>
<keyword evidence="8 20" id="KW-0347">Helicase</keyword>
<dbReference type="SMART" id="SM00341">
    <property type="entry name" value="HRDC"/>
    <property type="match status" value="1"/>
</dbReference>
<sequence>MSIATEESRLHATLKEVFGFSVFREHQELAVRSIIENKDTLMLLPTGGGKSLCYQLPAIIKEGVTVVVSPLLALMYDQVSALKVMGIKAESLSSMQSEAEVQRIHKELIEQKIKLLYVSPERMATRGFIELLQELKINTFVIDEAHCISEWGHEFRDDYRKLSSIRSTFPHVCIAAFTATATQKVKSDIINQLHLNDPVLIKAAAFRSNITIRAKNREGNGQKQLLALIQQKHGESGIVYAFSRKETEEVSRFLNANGVVSRAYHAGMSTDERTSVHKAFMDDTLQVVVATVAFGMGIDKSNIRFVIHTSMPKSIENYYQEIGRAGRDGLEAQTLLLYSMSDVVNRKSLIEKNDGGSEYKRVALQQLNDSIRFASGEVCRHKGIAAYFGDKIDDCVGVCDNCLEAGSFQIVDISVESQKFLSALHKTGQSFGTHYVIDVLRGSESQKVLSAQHDKLSVYGIGRDRSKQEWLSIANRLIEIEGLFQADFGVVKITEKGVAILKGAEKVTLKETTLNPPKVAIKSETPHNKEMQTPEFEALRGVRSRLALEEKVPAYVIFSDKTLLEMSQKLPETKEGMLAISGIGIVKYDKYGEQFLDVCRALSKEKAGV</sequence>
<dbReference type="InterPro" id="IPR014001">
    <property type="entry name" value="Helicase_ATP-bd"/>
</dbReference>
<evidence type="ECO:0000256" key="14">
    <source>
        <dbReference type="ARBA" id="ARBA00023235"/>
    </source>
</evidence>
<dbReference type="RefSeq" id="WP_294893563.1">
    <property type="nucleotide sequence ID" value="NZ_DLUI01000104.1"/>
</dbReference>
<dbReference type="AlphaFoldDB" id="A0A2D3WNH3"/>
<dbReference type="GO" id="GO:0006310">
    <property type="term" value="P:DNA recombination"/>
    <property type="evidence" value="ECO:0007669"/>
    <property type="project" value="UniProtKB-UniRule"/>
</dbReference>
<keyword evidence="9" id="KW-0862">Zinc</keyword>
<dbReference type="FunFam" id="3.40.50.300:FF:001456">
    <property type="entry name" value="ATP-dependent DNA helicase"/>
    <property type="match status" value="1"/>
</dbReference>
<comment type="cofactor">
    <cofactor evidence="2">
        <name>Zn(2+)</name>
        <dbReference type="ChEBI" id="CHEBI:29105"/>
    </cofactor>
</comment>
<organism evidence="20 21">
    <name type="scientific">Sulfuricurvum kujiense</name>
    <dbReference type="NCBI Taxonomy" id="148813"/>
    <lineage>
        <taxon>Bacteria</taxon>
        <taxon>Pseudomonadati</taxon>
        <taxon>Campylobacterota</taxon>
        <taxon>Epsilonproteobacteria</taxon>
        <taxon>Campylobacterales</taxon>
        <taxon>Sulfurimonadaceae</taxon>
        <taxon>Sulfuricurvum</taxon>
    </lineage>
</organism>
<keyword evidence="4" id="KW-0479">Metal-binding</keyword>
<dbReference type="NCBIfam" id="TIGR00614">
    <property type="entry name" value="recQ_fam"/>
    <property type="match status" value="1"/>
</dbReference>
<dbReference type="InterPro" id="IPR032284">
    <property type="entry name" value="RecQ_Zn-bd"/>
</dbReference>
<dbReference type="SMART" id="SM00487">
    <property type="entry name" value="DEXDc"/>
    <property type="match status" value="1"/>
</dbReference>
<dbReference type="Pfam" id="PF16124">
    <property type="entry name" value="RecQ_Zn_bind"/>
    <property type="match status" value="1"/>
</dbReference>
<feature type="domain" description="Helicase C-terminal" evidence="19">
    <location>
        <begin position="221"/>
        <end position="368"/>
    </location>
</feature>
<keyword evidence="14" id="KW-0413">Isomerase</keyword>
<feature type="domain" description="HRDC" evidence="17">
    <location>
        <begin position="529"/>
        <end position="609"/>
    </location>
</feature>
<dbReference type="InterPro" id="IPR036390">
    <property type="entry name" value="WH_DNA-bd_sf"/>
</dbReference>
<dbReference type="Pfam" id="PF09382">
    <property type="entry name" value="RQC"/>
    <property type="match status" value="1"/>
</dbReference>
<dbReference type="PANTHER" id="PTHR13710">
    <property type="entry name" value="DNA HELICASE RECQ FAMILY MEMBER"/>
    <property type="match status" value="1"/>
</dbReference>
<dbReference type="GO" id="GO:0009378">
    <property type="term" value="F:four-way junction helicase activity"/>
    <property type="evidence" value="ECO:0007669"/>
    <property type="project" value="TreeGrafter"/>
</dbReference>
<dbReference type="SUPFAM" id="SSF47819">
    <property type="entry name" value="HRDC-like"/>
    <property type="match status" value="1"/>
</dbReference>
<dbReference type="GO" id="GO:0006281">
    <property type="term" value="P:DNA repair"/>
    <property type="evidence" value="ECO:0007669"/>
    <property type="project" value="UniProtKB-KW"/>
</dbReference>
<keyword evidence="13" id="KW-0234">DNA repair</keyword>
<dbReference type="EC" id="5.6.2.4" evidence="16"/>
<gene>
    <name evidence="20" type="primary">recQ</name>
    <name evidence="20" type="ORF">CFH83_07340</name>
</gene>
<evidence type="ECO:0000256" key="8">
    <source>
        <dbReference type="ARBA" id="ARBA00022806"/>
    </source>
</evidence>
<dbReference type="Pfam" id="PF00570">
    <property type="entry name" value="HRDC"/>
    <property type="match status" value="1"/>
</dbReference>
<evidence type="ECO:0000256" key="15">
    <source>
        <dbReference type="ARBA" id="ARBA00034617"/>
    </source>
</evidence>
<evidence type="ECO:0000256" key="7">
    <source>
        <dbReference type="ARBA" id="ARBA00022801"/>
    </source>
</evidence>
<keyword evidence="7" id="KW-0378">Hydrolase</keyword>
<evidence type="ECO:0000256" key="5">
    <source>
        <dbReference type="ARBA" id="ARBA00022741"/>
    </source>
</evidence>
<dbReference type="Proteomes" id="UP000228859">
    <property type="component" value="Unassembled WGS sequence"/>
</dbReference>
<evidence type="ECO:0000259" key="19">
    <source>
        <dbReference type="PROSITE" id="PS51194"/>
    </source>
</evidence>
<dbReference type="FunFam" id="3.40.50.300:FF:001389">
    <property type="entry name" value="ATP-dependent DNA helicase RecQ"/>
    <property type="match status" value="1"/>
</dbReference>
<evidence type="ECO:0000259" key="18">
    <source>
        <dbReference type="PROSITE" id="PS51192"/>
    </source>
</evidence>
<dbReference type="PROSITE" id="PS50967">
    <property type="entry name" value="HRDC"/>
    <property type="match status" value="1"/>
</dbReference>
<keyword evidence="5" id="KW-0547">Nucleotide-binding</keyword>
<dbReference type="SMART" id="SM00490">
    <property type="entry name" value="HELICc"/>
    <property type="match status" value="1"/>
</dbReference>
<evidence type="ECO:0000256" key="3">
    <source>
        <dbReference type="ARBA" id="ARBA00005446"/>
    </source>
</evidence>
<dbReference type="InterPro" id="IPR002121">
    <property type="entry name" value="HRDC_dom"/>
</dbReference>
<dbReference type="InterPro" id="IPR001650">
    <property type="entry name" value="Helicase_C-like"/>
</dbReference>
<dbReference type="EMBL" id="DLUI01000104">
    <property type="protein sequence ID" value="DAB38153.1"/>
    <property type="molecule type" value="Genomic_DNA"/>
</dbReference>
<evidence type="ECO:0000256" key="16">
    <source>
        <dbReference type="NCBIfam" id="TIGR01389"/>
    </source>
</evidence>
<dbReference type="GO" id="GO:0005737">
    <property type="term" value="C:cytoplasm"/>
    <property type="evidence" value="ECO:0007669"/>
    <property type="project" value="TreeGrafter"/>
</dbReference>
<comment type="caution">
    <text evidence="20">The sequence shown here is derived from an EMBL/GenBank/DDBJ whole genome shotgun (WGS) entry which is preliminary data.</text>
</comment>
<dbReference type="InterPro" id="IPR010997">
    <property type="entry name" value="HRDC-like_sf"/>
</dbReference>
<evidence type="ECO:0000256" key="2">
    <source>
        <dbReference type="ARBA" id="ARBA00001947"/>
    </source>
</evidence>
<keyword evidence="12" id="KW-0233">DNA recombination</keyword>
<keyword evidence="6" id="KW-0227">DNA damage</keyword>
<name>A0A2D3WNH3_9BACT</name>
<dbReference type="PANTHER" id="PTHR13710:SF105">
    <property type="entry name" value="ATP-DEPENDENT DNA HELICASE Q1"/>
    <property type="match status" value="1"/>
</dbReference>
<evidence type="ECO:0000256" key="6">
    <source>
        <dbReference type="ARBA" id="ARBA00022763"/>
    </source>
</evidence>
<dbReference type="CDD" id="cd17920">
    <property type="entry name" value="DEXHc_RecQ"/>
    <property type="match status" value="1"/>
</dbReference>
<dbReference type="GO" id="GO:0043138">
    <property type="term" value="F:3'-5' DNA helicase activity"/>
    <property type="evidence" value="ECO:0007669"/>
    <property type="project" value="UniProtKB-EC"/>
</dbReference>
<dbReference type="PROSITE" id="PS51192">
    <property type="entry name" value="HELICASE_ATP_BIND_1"/>
    <property type="match status" value="1"/>
</dbReference>
<dbReference type="SUPFAM" id="SSF52540">
    <property type="entry name" value="P-loop containing nucleoside triphosphate hydrolases"/>
    <property type="match status" value="1"/>
</dbReference>
<comment type="catalytic activity">
    <reaction evidence="15">
        <text>Couples ATP hydrolysis with the unwinding of duplex DNA by translocating in the 3'-5' direction.</text>
        <dbReference type="EC" id="5.6.2.4"/>
    </reaction>
</comment>
<keyword evidence="10" id="KW-0067">ATP-binding</keyword>
<dbReference type="Pfam" id="PF00270">
    <property type="entry name" value="DEAD"/>
    <property type="match status" value="1"/>
</dbReference>
<evidence type="ECO:0000313" key="20">
    <source>
        <dbReference type="EMBL" id="DAB38153.1"/>
    </source>
</evidence>
<comment type="cofactor">
    <cofactor evidence="1">
        <name>Mg(2+)</name>
        <dbReference type="ChEBI" id="CHEBI:18420"/>
    </cofactor>
</comment>
<dbReference type="GO" id="GO:0005694">
    <property type="term" value="C:chromosome"/>
    <property type="evidence" value="ECO:0007669"/>
    <property type="project" value="TreeGrafter"/>
</dbReference>
<dbReference type="GO" id="GO:0009432">
    <property type="term" value="P:SOS response"/>
    <property type="evidence" value="ECO:0007669"/>
    <property type="project" value="UniProtKB-UniRule"/>
</dbReference>
<evidence type="ECO:0000256" key="12">
    <source>
        <dbReference type="ARBA" id="ARBA00023172"/>
    </source>
</evidence>
<feature type="domain" description="Helicase ATP-binding" evidence="18">
    <location>
        <begin position="31"/>
        <end position="199"/>
    </location>
</feature>
<proteinExistence type="inferred from homology"/>
<dbReference type="Gene3D" id="1.10.10.10">
    <property type="entry name" value="Winged helix-like DNA-binding domain superfamily/Winged helix DNA-binding domain"/>
    <property type="match status" value="1"/>
</dbReference>
<dbReference type="GO" id="GO:0046872">
    <property type="term" value="F:metal ion binding"/>
    <property type="evidence" value="ECO:0007669"/>
    <property type="project" value="UniProtKB-KW"/>
</dbReference>
<dbReference type="CDD" id="cd18794">
    <property type="entry name" value="SF2_C_RecQ"/>
    <property type="match status" value="1"/>
</dbReference>